<comment type="caution">
    <text evidence="4">The sequence shown here is derived from an EMBL/GenBank/DDBJ whole genome shotgun (WGS) entry which is preliminary data.</text>
</comment>
<dbReference type="Pfam" id="PF02634">
    <property type="entry name" value="FdhD-NarQ"/>
    <property type="match status" value="1"/>
</dbReference>
<name>A0ABW9QXU1_9ACTN</name>
<dbReference type="SUPFAM" id="SSF53927">
    <property type="entry name" value="Cytidine deaminase-like"/>
    <property type="match status" value="1"/>
</dbReference>
<comment type="similarity">
    <text evidence="3">Belongs to the FdhD family.</text>
</comment>
<keyword evidence="2 3" id="KW-0501">Molybdenum cofactor biosynthesis</keyword>
<comment type="subcellular location">
    <subcellularLocation>
        <location evidence="3">Cytoplasm</location>
    </subcellularLocation>
</comment>
<reference evidence="4 5" key="1">
    <citation type="submission" date="2019-11" db="EMBL/GenBank/DDBJ databases">
        <title>Acidiferrimicrobium australis gen. nov., sp. nov., an acidophilic and obligately heterotrophic, member of the Actinobacteria that catalyses dissimilatory oxido- reduction of iron isolated from metal-rich acidic water in Chile.</title>
        <authorList>
            <person name="Gonzalez D."/>
            <person name="Huber K."/>
            <person name="Hedrich S."/>
            <person name="Rojas-Villalobos C."/>
            <person name="Quatrini R."/>
            <person name="Dinamarca M.A."/>
            <person name="Schwarz A."/>
            <person name="Canales C."/>
            <person name="Nancucheo I."/>
        </authorList>
    </citation>
    <scope>NUCLEOTIDE SEQUENCE [LARGE SCALE GENOMIC DNA]</scope>
    <source>
        <strain evidence="4 5">USS-CCA1</strain>
    </source>
</reference>
<protein>
    <recommendedName>
        <fullName evidence="3">Sulfur carrier protein FdhD</fullName>
    </recommendedName>
</protein>
<dbReference type="PANTHER" id="PTHR30592">
    <property type="entry name" value="FORMATE DEHYDROGENASE"/>
    <property type="match status" value="1"/>
</dbReference>
<proteinExistence type="inferred from homology"/>
<sequence>MRAVTDVRAVKVRPGRSLELPDRLTTEEPLEIRAAGPGQESEPVAVTMRTPGHDFELAVGFLVSEGLVTPPEVAAVGYCDAADPDNRFNTVTVSLRRPWQAPTTRTFVASSSCGVCGKTGIDQVELACPVLPAGVPVPAAVVPTLPDSLRAAQRVFDRTGGLHAAGLFDHEGVLHVAREDIGRHNAVDKVIGQRVLEAVGGPGPDRAVLPPAAALLMVSGRVSFEIVQKVAMAGIPVVAAVSAPSSLAVAAAERLGVTVAGFVRGDSYTVYSHPERIRFDD</sequence>
<dbReference type="NCBIfam" id="TIGR00129">
    <property type="entry name" value="fdhD_narQ"/>
    <property type="match status" value="1"/>
</dbReference>
<gene>
    <name evidence="3 4" type="primary">fdhD</name>
    <name evidence="4" type="ORF">GHK86_16265</name>
</gene>
<evidence type="ECO:0000256" key="1">
    <source>
        <dbReference type="ARBA" id="ARBA00022490"/>
    </source>
</evidence>
<dbReference type="HAMAP" id="MF_00187">
    <property type="entry name" value="FdhD"/>
    <property type="match status" value="1"/>
</dbReference>
<feature type="active site" description="Cysteine persulfide intermediate" evidence="3">
    <location>
        <position position="113"/>
    </location>
</feature>
<dbReference type="Gene3D" id="3.40.140.10">
    <property type="entry name" value="Cytidine Deaminase, domain 2"/>
    <property type="match status" value="1"/>
</dbReference>
<keyword evidence="5" id="KW-1185">Reference proteome</keyword>
<accession>A0ABW9QXU1</accession>
<keyword evidence="1 3" id="KW-0963">Cytoplasm</keyword>
<evidence type="ECO:0000313" key="4">
    <source>
        <dbReference type="EMBL" id="MST34269.1"/>
    </source>
</evidence>
<dbReference type="PIRSF" id="PIRSF015626">
    <property type="entry name" value="FdhD"/>
    <property type="match status" value="1"/>
</dbReference>
<dbReference type="InterPro" id="IPR003786">
    <property type="entry name" value="FdhD"/>
</dbReference>
<dbReference type="InterPro" id="IPR016193">
    <property type="entry name" value="Cytidine_deaminase-like"/>
</dbReference>
<dbReference type="EMBL" id="WJHE01000922">
    <property type="protein sequence ID" value="MST34269.1"/>
    <property type="molecule type" value="Genomic_DNA"/>
</dbReference>
<evidence type="ECO:0000313" key="5">
    <source>
        <dbReference type="Proteomes" id="UP000437736"/>
    </source>
</evidence>
<comment type="caution">
    <text evidence="3">Lacks conserved residue(s) required for the propagation of feature annotation.</text>
</comment>
<dbReference type="Proteomes" id="UP000437736">
    <property type="component" value="Unassembled WGS sequence"/>
</dbReference>
<organism evidence="4 5">
    <name type="scientific">Acidiferrimicrobium australe</name>
    <dbReference type="NCBI Taxonomy" id="2664430"/>
    <lineage>
        <taxon>Bacteria</taxon>
        <taxon>Bacillati</taxon>
        <taxon>Actinomycetota</taxon>
        <taxon>Acidimicrobiia</taxon>
        <taxon>Acidimicrobiales</taxon>
        <taxon>Acidimicrobiaceae</taxon>
        <taxon>Acidiferrimicrobium</taxon>
    </lineage>
</organism>
<dbReference type="PANTHER" id="PTHR30592:SF1">
    <property type="entry name" value="SULFUR CARRIER PROTEIN FDHD"/>
    <property type="match status" value="1"/>
</dbReference>
<evidence type="ECO:0000256" key="2">
    <source>
        <dbReference type="ARBA" id="ARBA00023150"/>
    </source>
</evidence>
<dbReference type="NCBIfam" id="NF001943">
    <property type="entry name" value="PRK00724.1-2"/>
    <property type="match status" value="1"/>
</dbReference>
<dbReference type="Gene3D" id="3.10.20.10">
    <property type="match status" value="1"/>
</dbReference>
<evidence type="ECO:0000256" key="3">
    <source>
        <dbReference type="HAMAP-Rule" id="MF_00187"/>
    </source>
</evidence>
<comment type="function">
    <text evidence="3">Required for formate dehydrogenase (FDH) activity. Acts as a sulfur carrier protein that transfers sulfur from IscS to the molybdenum cofactor prior to its insertion into FDH.</text>
</comment>